<keyword evidence="4 11" id="KW-0689">Ribosomal protein</keyword>
<dbReference type="VEuPathDB" id="FungiDB:GVI51_H03663"/>
<evidence type="ECO:0000313" key="11">
    <source>
        <dbReference type="EMBL" id="KTB03277.1"/>
    </source>
</evidence>
<dbReference type="GO" id="GO:0033617">
    <property type="term" value="P:mitochondrial respiratory chain complex IV assembly"/>
    <property type="evidence" value="ECO:0007669"/>
    <property type="project" value="EnsemblFungi"/>
</dbReference>
<feature type="region of interest" description="Disordered" evidence="9">
    <location>
        <begin position="23"/>
        <end position="44"/>
    </location>
</feature>
<evidence type="ECO:0000256" key="2">
    <source>
        <dbReference type="ARBA" id="ARBA00010797"/>
    </source>
</evidence>
<comment type="caution">
    <text evidence="11">The sequence shown here is derived from an EMBL/GenBank/DDBJ whole genome shotgun (WGS) entry which is preliminary data.</text>
</comment>
<dbReference type="GO" id="GO:0003735">
    <property type="term" value="F:structural constituent of ribosome"/>
    <property type="evidence" value="ECO:0007669"/>
    <property type="project" value="EnsemblFungi"/>
</dbReference>
<comment type="subcellular location">
    <subcellularLocation>
        <location evidence="1">Mitochondrion</location>
    </subcellularLocation>
</comment>
<evidence type="ECO:0000256" key="6">
    <source>
        <dbReference type="ARBA" id="ARBA00023274"/>
    </source>
</evidence>
<keyword evidence="5" id="KW-0496">Mitochondrion</keyword>
<evidence type="ECO:0000256" key="4">
    <source>
        <dbReference type="ARBA" id="ARBA00022980"/>
    </source>
</evidence>
<dbReference type="InterPro" id="IPR001684">
    <property type="entry name" value="Ribosomal_bL27"/>
</dbReference>
<comment type="similarity">
    <text evidence="2">Belongs to the bacterial ribosomal protein bL27 family.</text>
</comment>
<evidence type="ECO:0000256" key="8">
    <source>
        <dbReference type="ARBA" id="ARBA00035465"/>
    </source>
</evidence>
<feature type="domain" description="Large ribosomal subunit protein bL27m C-terminal" evidence="10">
    <location>
        <begin position="128"/>
        <end position="368"/>
    </location>
</feature>
<dbReference type="EMBL" id="LLZZ01000120">
    <property type="protein sequence ID" value="KTB03277.1"/>
    <property type="molecule type" value="Genomic_DNA"/>
</dbReference>
<evidence type="ECO:0000256" key="3">
    <source>
        <dbReference type="ARBA" id="ARBA00022946"/>
    </source>
</evidence>
<evidence type="ECO:0000256" key="1">
    <source>
        <dbReference type="ARBA" id="ARBA00004173"/>
    </source>
</evidence>
<accession>A0A0W0CV17</accession>
<evidence type="ECO:0000313" key="12">
    <source>
        <dbReference type="Proteomes" id="UP000054886"/>
    </source>
</evidence>
<protein>
    <recommendedName>
        <fullName evidence="7">Large ribosomal subunit protein bL27m</fullName>
    </recommendedName>
    <alternativeName>
        <fullName evidence="8">54S ribosomal protein L2, mitochondrial</fullName>
    </alternativeName>
</protein>
<dbReference type="PANTHER" id="PTHR15893:SF0">
    <property type="entry name" value="LARGE RIBOSOMAL SUBUNIT PROTEIN BL27M"/>
    <property type="match status" value="1"/>
</dbReference>
<dbReference type="SUPFAM" id="SSF110324">
    <property type="entry name" value="Ribosomal L27 protein-like"/>
    <property type="match status" value="1"/>
</dbReference>
<dbReference type="PANTHER" id="PTHR15893">
    <property type="entry name" value="RIBOSOMAL PROTEIN L27"/>
    <property type="match status" value="1"/>
</dbReference>
<dbReference type="PROSITE" id="PS00831">
    <property type="entry name" value="RIBOSOMAL_L27"/>
    <property type="match status" value="1"/>
</dbReference>
<proteinExistence type="inferred from homology"/>
<reference evidence="11 12" key="1">
    <citation type="submission" date="2015-10" db="EMBL/GenBank/DDBJ databases">
        <title>Draft genomes sequences of Candida glabrata isolates 1A, 1B, 2A, 2B, 3A and 3B.</title>
        <authorList>
            <person name="Haavelsrud O.E."/>
            <person name="Gaustad P."/>
        </authorList>
    </citation>
    <scope>NUCLEOTIDE SEQUENCE [LARGE SCALE GENOMIC DNA]</scope>
    <source>
        <strain evidence="11">910700640</strain>
    </source>
</reference>
<organism evidence="11 12">
    <name type="scientific">Candida glabrata</name>
    <name type="common">Yeast</name>
    <name type="synonym">Torulopsis glabrata</name>
    <dbReference type="NCBI Taxonomy" id="5478"/>
    <lineage>
        <taxon>Eukaryota</taxon>
        <taxon>Fungi</taxon>
        <taxon>Dikarya</taxon>
        <taxon>Ascomycota</taxon>
        <taxon>Saccharomycotina</taxon>
        <taxon>Saccharomycetes</taxon>
        <taxon>Saccharomycetales</taxon>
        <taxon>Saccharomycetaceae</taxon>
        <taxon>Nakaseomyces</taxon>
    </lineage>
</organism>
<dbReference type="PRINTS" id="PR00063">
    <property type="entry name" value="RIBOSOMALL27"/>
</dbReference>
<keyword evidence="3" id="KW-0809">Transit peptide</keyword>
<gene>
    <name evidence="11" type="ORF">AO440_002059</name>
</gene>
<dbReference type="VEuPathDB" id="FungiDB:CAGL0H03883g"/>
<dbReference type="Pfam" id="PF01016">
    <property type="entry name" value="Ribosomal_L27"/>
    <property type="match status" value="1"/>
</dbReference>
<dbReference type="GO" id="GO:0006412">
    <property type="term" value="P:translation"/>
    <property type="evidence" value="ECO:0007669"/>
    <property type="project" value="InterPro"/>
</dbReference>
<evidence type="ECO:0000256" key="9">
    <source>
        <dbReference type="SAM" id="MobiDB-lite"/>
    </source>
</evidence>
<dbReference type="FunFam" id="2.40.50.100:FF:000042">
    <property type="entry name" value="50S ribosomal protein L27"/>
    <property type="match status" value="1"/>
</dbReference>
<dbReference type="Proteomes" id="UP000054886">
    <property type="component" value="Unassembled WGS sequence"/>
</dbReference>
<dbReference type="VEuPathDB" id="FungiDB:B1J91_H03883g"/>
<feature type="compositionally biased region" description="Basic and acidic residues" evidence="9">
    <location>
        <begin position="31"/>
        <end position="44"/>
    </location>
</feature>
<dbReference type="Gene3D" id="2.40.50.100">
    <property type="match status" value="1"/>
</dbReference>
<dbReference type="GO" id="GO:0005762">
    <property type="term" value="C:mitochondrial large ribosomal subunit"/>
    <property type="evidence" value="ECO:0007669"/>
    <property type="project" value="EnsemblFungi"/>
</dbReference>
<dbReference type="Pfam" id="PF18471">
    <property type="entry name" value="Ribosomal_L27_C"/>
    <property type="match status" value="1"/>
</dbReference>
<evidence type="ECO:0000256" key="5">
    <source>
        <dbReference type="ARBA" id="ARBA00023128"/>
    </source>
</evidence>
<sequence>MFSGLHTSKYACQVVVQIRTATKRAAGSRTSMKDSAGRRLGPKKYEGQDVKPGEIIMRQRGTKFYPGENVKIGRDHTIYAVEPGVVRYYLDPFHPYRKFIGVALSRDMKLPKPHFEPNVRRFGRIELDNPKAIAKEENALSRKEYLSRDTLLKDLTEREAKRHEMMDNYWNFISSELKLNIIPERKEMASNYLLRYRTGLKNGFDLQEAQFNAKYYLQQMLKLKAKRKEWNKEKLSEQLHNLDETTALLNKSVSFSNKWDIIPYISDEEKLTRKDELIKKLTELGTAIKSKSDKKAVLELFKDASHFLTQAQEVRLRRQFMKPVQPEIMNVNVAEKADKKTTVIRRFNYEKSKIDIIPRTKTAFFKRL</sequence>
<name>A0A0W0CV17_CANGB</name>
<dbReference type="NCBIfam" id="TIGR00062">
    <property type="entry name" value="L27"/>
    <property type="match status" value="1"/>
</dbReference>
<dbReference type="VEuPathDB" id="FungiDB:GWK60_H03663"/>
<dbReference type="AlphaFoldDB" id="A0A0W0CV17"/>
<keyword evidence="6" id="KW-0687">Ribonucleoprotein</keyword>
<dbReference type="InterPro" id="IPR041244">
    <property type="entry name" value="Ribosomal_bL27m_C"/>
</dbReference>
<dbReference type="InterPro" id="IPR018261">
    <property type="entry name" value="Ribosomal_bL27_CS"/>
</dbReference>
<evidence type="ECO:0000259" key="10">
    <source>
        <dbReference type="Pfam" id="PF18471"/>
    </source>
</evidence>
<evidence type="ECO:0000256" key="7">
    <source>
        <dbReference type="ARBA" id="ARBA00035267"/>
    </source>
</evidence>